<dbReference type="EMBL" id="JAQGEC010000001">
    <property type="protein sequence ID" value="MDR9888973.1"/>
    <property type="molecule type" value="Genomic_DNA"/>
</dbReference>
<keyword evidence="7" id="KW-0963">Cytoplasm</keyword>
<keyword evidence="5 6" id="KW-0408">Iron</keyword>
<dbReference type="GO" id="GO:0008199">
    <property type="term" value="F:ferric iron binding"/>
    <property type="evidence" value="ECO:0007669"/>
    <property type="project" value="InterPro"/>
</dbReference>
<evidence type="ECO:0000256" key="1">
    <source>
        <dbReference type="ARBA" id="ARBA00006950"/>
    </source>
</evidence>
<feature type="binding site" evidence="6">
    <location>
        <position position="127"/>
    </location>
    <ligand>
        <name>Fe cation</name>
        <dbReference type="ChEBI" id="CHEBI:24875"/>
        <label>1</label>
    </ligand>
</feature>
<keyword evidence="3 6" id="KW-0479">Metal-binding</keyword>
<keyword evidence="4" id="KW-0560">Oxidoreductase</keyword>
<evidence type="ECO:0000259" key="8">
    <source>
        <dbReference type="PROSITE" id="PS50905"/>
    </source>
</evidence>
<evidence type="ECO:0000256" key="4">
    <source>
        <dbReference type="ARBA" id="ARBA00023002"/>
    </source>
</evidence>
<dbReference type="AlphaFoldDB" id="A0AAE4DJI4"/>
<dbReference type="GO" id="GO:0006879">
    <property type="term" value="P:intracellular iron ion homeostasis"/>
    <property type="evidence" value="ECO:0007669"/>
    <property type="project" value="UniProtKB-KW"/>
</dbReference>
<dbReference type="GO" id="GO:0005829">
    <property type="term" value="C:cytosol"/>
    <property type="evidence" value="ECO:0007669"/>
    <property type="project" value="TreeGrafter"/>
</dbReference>
<evidence type="ECO:0000256" key="7">
    <source>
        <dbReference type="RuleBase" id="RU361145"/>
    </source>
</evidence>
<evidence type="ECO:0000256" key="6">
    <source>
        <dbReference type="PIRSR" id="PIRSR601519-1"/>
    </source>
</evidence>
<comment type="caution">
    <text evidence="9">The sequence shown here is derived from an EMBL/GenBank/DDBJ whole genome shotgun (WGS) entry which is preliminary data.</text>
</comment>
<feature type="binding site" evidence="6">
    <location>
        <position position="53"/>
    </location>
    <ligand>
        <name>Fe cation</name>
        <dbReference type="ChEBI" id="CHEBI:24875"/>
        <label>1</label>
    </ligand>
</feature>
<dbReference type="InterPro" id="IPR009078">
    <property type="entry name" value="Ferritin-like_SF"/>
</dbReference>
<evidence type="ECO:0000256" key="5">
    <source>
        <dbReference type="ARBA" id="ARBA00023004"/>
    </source>
</evidence>
<reference evidence="9" key="1">
    <citation type="submission" date="2022-12" db="EMBL/GenBank/DDBJ databases">
        <title>NDM-1 containing novel ST 2018 Pseudenterobacter timonensis.</title>
        <authorList>
            <person name="Halder G."/>
            <person name="Mandal S."/>
            <person name="Dutta S."/>
        </authorList>
    </citation>
    <scope>NUCLEOTIDE SEQUENCE</scope>
    <source>
        <strain evidence="9">CNCI147</strain>
    </source>
</reference>
<dbReference type="RefSeq" id="WP_310824167.1">
    <property type="nucleotide sequence ID" value="NZ_JAQGEC010000001.1"/>
</dbReference>
<accession>A0AAE4DJI4</accession>
<sequence length="167" mass="19145">MAASGMIQKLNAQMNLEFYASNLYLHLSDWCSEHSLNGSAAFLRTQAQSNVTHMMRVFDYMKHVGANPIVKAIDMSDEDYSSLEELFLKTMEDYEKRCATLSQLAEEAKALQDSSTFDFIQDIEKEQRRDGQLLKTVLDEVRSAKHAGLGMVQTDRYLLNRVNDQRH</sequence>
<dbReference type="GO" id="GO:0006826">
    <property type="term" value="P:iron ion transport"/>
    <property type="evidence" value="ECO:0007669"/>
    <property type="project" value="InterPro"/>
</dbReference>
<proteinExistence type="inferred from homology"/>
<dbReference type="NCBIfam" id="NF011597">
    <property type="entry name" value="PRK15022.1"/>
    <property type="match status" value="1"/>
</dbReference>
<evidence type="ECO:0000313" key="10">
    <source>
        <dbReference type="Proteomes" id="UP001248822"/>
    </source>
</evidence>
<evidence type="ECO:0000313" key="9">
    <source>
        <dbReference type="EMBL" id="MDR9888973.1"/>
    </source>
</evidence>
<dbReference type="Proteomes" id="UP001248822">
    <property type="component" value="Unassembled WGS sequence"/>
</dbReference>
<gene>
    <name evidence="9" type="ORF">O7047_01820</name>
</gene>
<feature type="domain" description="Ferritin-like diiron" evidence="8">
    <location>
        <begin position="1"/>
        <end position="145"/>
    </location>
</feature>
<dbReference type="InterPro" id="IPR012347">
    <property type="entry name" value="Ferritin-like"/>
</dbReference>
<dbReference type="PROSITE" id="PS50905">
    <property type="entry name" value="FERRITIN_LIKE"/>
    <property type="match status" value="1"/>
</dbReference>
<dbReference type="CDD" id="cd01055">
    <property type="entry name" value="Nonheme_Ferritin"/>
    <property type="match status" value="1"/>
</dbReference>
<comment type="subcellular location">
    <subcellularLocation>
        <location evidence="7">Cytoplasm</location>
    </subcellularLocation>
</comment>
<organism evidence="9 10">
    <name type="scientific">Pseudenterobacter timonensis</name>
    <dbReference type="NCBI Taxonomy" id="1755099"/>
    <lineage>
        <taxon>Bacteria</taxon>
        <taxon>Pseudomonadati</taxon>
        <taxon>Pseudomonadota</taxon>
        <taxon>Gammaproteobacteria</taxon>
        <taxon>Enterobacterales</taxon>
        <taxon>Enterobacteriaceae</taxon>
        <taxon>Pseudenterobacter</taxon>
    </lineage>
</organism>
<dbReference type="GO" id="GO:0004322">
    <property type="term" value="F:ferroxidase activity"/>
    <property type="evidence" value="ECO:0007669"/>
    <property type="project" value="TreeGrafter"/>
</dbReference>
<dbReference type="InterPro" id="IPR008331">
    <property type="entry name" value="Ferritin_DPS_dom"/>
</dbReference>
<evidence type="ECO:0000256" key="3">
    <source>
        <dbReference type="ARBA" id="ARBA00022723"/>
    </source>
</evidence>
<dbReference type="InterPro" id="IPR001519">
    <property type="entry name" value="Ferritin"/>
</dbReference>
<dbReference type="PANTHER" id="PTHR11431">
    <property type="entry name" value="FERRITIN"/>
    <property type="match status" value="1"/>
</dbReference>
<dbReference type="InterPro" id="IPR009040">
    <property type="entry name" value="Ferritin-like_diiron"/>
</dbReference>
<dbReference type="SUPFAM" id="SSF47240">
    <property type="entry name" value="Ferritin-like"/>
    <property type="match status" value="1"/>
</dbReference>
<dbReference type="EC" id="1.16.3.2" evidence="7"/>
<name>A0AAE4DJI4_9ENTR</name>
<dbReference type="Gene3D" id="1.20.1260.10">
    <property type="match status" value="1"/>
</dbReference>
<keyword evidence="2 7" id="KW-0409">Iron storage</keyword>
<dbReference type="InterPro" id="IPR041719">
    <property type="entry name" value="Ferritin_prok"/>
</dbReference>
<evidence type="ECO:0000256" key="2">
    <source>
        <dbReference type="ARBA" id="ARBA00022434"/>
    </source>
</evidence>
<comment type="catalytic activity">
    <reaction evidence="7">
        <text>4 Fe(2+) + O2 + 6 H2O = 4 iron(III) oxide-hydroxide + 12 H(+)</text>
        <dbReference type="Rhea" id="RHEA:11972"/>
        <dbReference type="ChEBI" id="CHEBI:15377"/>
        <dbReference type="ChEBI" id="CHEBI:15378"/>
        <dbReference type="ChEBI" id="CHEBI:15379"/>
        <dbReference type="ChEBI" id="CHEBI:29033"/>
        <dbReference type="ChEBI" id="CHEBI:78619"/>
        <dbReference type="EC" id="1.16.3.2"/>
    </reaction>
</comment>
<comment type="function">
    <text evidence="7">Iron-storage protein.</text>
</comment>
<feature type="binding site" evidence="6">
    <location>
        <position position="17"/>
    </location>
    <ligand>
        <name>Fe cation</name>
        <dbReference type="ChEBI" id="CHEBI:24875"/>
        <label>1</label>
    </ligand>
</feature>
<dbReference type="PANTHER" id="PTHR11431:SF40">
    <property type="entry name" value="BACTERIAL NON-HEME FERRITIN-LIKE PROTEIN"/>
    <property type="match status" value="1"/>
</dbReference>
<protein>
    <recommendedName>
        <fullName evidence="7">Ferritin</fullName>
        <ecNumber evidence="7">1.16.3.2</ecNumber>
    </recommendedName>
</protein>
<dbReference type="GO" id="GO:0008198">
    <property type="term" value="F:ferrous iron binding"/>
    <property type="evidence" value="ECO:0007669"/>
    <property type="project" value="TreeGrafter"/>
</dbReference>
<dbReference type="Pfam" id="PF00210">
    <property type="entry name" value="Ferritin"/>
    <property type="match status" value="1"/>
</dbReference>
<comment type="similarity">
    <text evidence="1 7">Belongs to the ferritin family. Prokaryotic subfamily.</text>
</comment>